<dbReference type="Gene3D" id="1.50.40.10">
    <property type="entry name" value="Mitochondrial carrier domain"/>
    <property type="match status" value="2"/>
</dbReference>
<evidence type="ECO:0000256" key="9">
    <source>
        <dbReference type="RuleBase" id="RU000488"/>
    </source>
</evidence>
<feature type="transmembrane region" description="Helical" evidence="10">
    <location>
        <begin position="163"/>
        <end position="182"/>
    </location>
</feature>
<keyword evidence="7 8" id="KW-0472">Membrane</keyword>
<dbReference type="PANTHER" id="PTHR45667">
    <property type="entry name" value="S-ADENOSYLMETHIONINE MITOCHONDRIAL CARRIER PROTEIN"/>
    <property type="match status" value="1"/>
</dbReference>
<comment type="subcellular location">
    <subcellularLocation>
        <location evidence="1">Membrane</location>
        <topology evidence="1">Multi-pass membrane protein</topology>
    </subcellularLocation>
</comment>
<organism evidence="11">
    <name type="scientific">Wollemia nobilis</name>
    <dbReference type="NCBI Taxonomy" id="56998"/>
    <lineage>
        <taxon>Eukaryota</taxon>
        <taxon>Viridiplantae</taxon>
        <taxon>Streptophyta</taxon>
        <taxon>Embryophyta</taxon>
        <taxon>Tracheophyta</taxon>
        <taxon>Spermatophyta</taxon>
        <taxon>Pinopsida</taxon>
        <taxon>Pinidae</taxon>
        <taxon>Conifers II</taxon>
        <taxon>Araucariales</taxon>
        <taxon>Araucariaceae</taxon>
        <taxon>Wollemia</taxon>
    </lineage>
</organism>
<dbReference type="GO" id="GO:0016020">
    <property type="term" value="C:membrane"/>
    <property type="evidence" value="ECO:0007669"/>
    <property type="project" value="UniProtKB-SubCell"/>
</dbReference>
<proteinExistence type="inferred from homology"/>
<evidence type="ECO:0000256" key="6">
    <source>
        <dbReference type="ARBA" id="ARBA00022989"/>
    </source>
</evidence>
<evidence type="ECO:0000256" key="2">
    <source>
        <dbReference type="ARBA" id="ARBA00006375"/>
    </source>
</evidence>
<dbReference type="InterPro" id="IPR002067">
    <property type="entry name" value="MCP"/>
</dbReference>
<accession>A0A0C9QU57</accession>
<evidence type="ECO:0000313" key="11">
    <source>
        <dbReference type="EMBL" id="JAG88190.1"/>
    </source>
</evidence>
<dbReference type="FunFam" id="1.50.40.10:FF:000097">
    <property type="entry name" value="Protein MITOFERRINLIKE 1, chloroplastic"/>
    <property type="match status" value="1"/>
</dbReference>
<comment type="similarity">
    <text evidence="2 9">Belongs to the mitochondrial carrier (TC 2.A.29) family.</text>
</comment>
<feature type="repeat" description="Solcar" evidence="8">
    <location>
        <begin position="253"/>
        <end position="345"/>
    </location>
</feature>
<evidence type="ECO:0000256" key="8">
    <source>
        <dbReference type="PROSITE-ProRule" id="PRU00282"/>
    </source>
</evidence>
<feature type="repeat" description="Solcar" evidence="8">
    <location>
        <begin position="66"/>
        <end position="152"/>
    </location>
</feature>
<dbReference type="EMBL" id="GCHU01009532">
    <property type="protein sequence ID" value="JAG88190.1"/>
    <property type="molecule type" value="Transcribed_RNA"/>
</dbReference>
<dbReference type="InterPro" id="IPR018108">
    <property type="entry name" value="MCP_transmembrane"/>
</dbReference>
<dbReference type="InterPro" id="IPR023395">
    <property type="entry name" value="MCP_dom_sf"/>
</dbReference>
<dbReference type="GO" id="GO:0055085">
    <property type="term" value="P:transmembrane transport"/>
    <property type="evidence" value="ECO:0007669"/>
    <property type="project" value="InterPro"/>
</dbReference>
<keyword evidence="3 9" id="KW-0813">Transport</keyword>
<keyword evidence="4 8" id="KW-0812">Transmembrane</keyword>
<dbReference type="PROSITE" id="PS50920">
    <property type="entry name" value="SOLCAR"/>
    <property type="match status" value="3"/>
</dbReference>
<evidence type="ECO:0000256" key="7">
    <source>
        <dbReference type="ARBA" id="ARBA00023136"/>
    </source>
</evidence>
<dbReference type="PRINTS" id="PR00926">
    <property type="entry name" value="MITOCARRIER"/>
</dbReference>
<feature type="repeat" description="Solcar" evidence="8">
    <location>
        <begin position="161"/>
        <end position="243"/>
    </location>
</feature>
<name>A0A0C9QU57_9CONI</name>
<keyword evidence="6 10" id="KW-1133">Transmembrane helix</keyword>
<evidence type="ECO:0000256" key="1">
    <source>
        <dbReference type="ARBA" id="ARBA00004141"/>
    </source>
</evidence>
<feature type="transmembrane region" description="Helical" evidence="10">
    <location>
        <begin position="122"/>
        <end position="143"/>
    </location>
</feature>
<evidence type="ECO:0000256" key="10">
    <source>
        <dbReference type="SAM" id="Phobius"/>
    </source>
</evidence>
<sequence>MKGRGGNRACISLGNNGGINLLHPAQKIMADVDSALHRLWFCSTSLGNHKEINSKKSKAKPLSVAEKAVIGACAGGIAGAFTYVCLHPLDTVKTKLQTRGASQMYKGSLDVIAKVLQKEGIVGFYSGVSAVLVGSAISSAIYFGTCEFAKALFSKWKPLVPAVVIPPAAGAMGNVVSSAVMVPKELITQRMQAGAKGRSWQVLLSTLERDGIGGLYAGYSATILRNLPAGVLSFSSFEYLKAAVLAKGGKPHMEPHESVLCGAMAGAISALLTTPLDVVKTRLMTQGVGNLPSSGLAYKGFSSTLKRIWVEEGWKGMTRGVGPRMLHSSCFAALGYCAFETARLEIMKHYVANKSEQEEVTPV</sequence>
<evidence type="ECO:0000256" key="5">
    <source>
        <dbReference type="ARBA" id="ARBA00022737"/>
    </source>
</evidence>
<evidence type="ECO:0000256" key="3">
    <source>
        <dbReference type="ARBA" id="ARBA00022448"/>
    </source>
</evidence>
<dbReference type="Pfam" id="PF00153">
    <property type="entry name" value="Mito_carr"/>
    <property type="match status" value="3"/>
</dbReference>
<keyword evidence="5" id="KW-0677">Repeat</keyword>
<evidence type="ECO:0000256" key="4">
    <source>
        <dbReference type="ARBA" id="ARBA00022692"/>
    </source>
</evidence>
<protein>
    <submittedName>
        <fullName evidence="11">TSA: Wollemia nobilis Ref_Wollemi_Transcript_9586_1487 transcribed RNA sequence</fullName>
    </submittedName>
</protein>
<reference evidence="11" key="1">
    <citation type="submission" date="2015-02" db="EMBL/GenBank/DDBJ databases">
        <title>A transcriptome of Wollemia nobilis - a relic of Gondwana.</title>
        <authorList>
            <person name="Chia J.Y."/>
            <person name="Leong Y.S."/>
            <person name="Abdul Karim S."/>
            <person name="Wan Azmi N."/>
            <person name="Hercus R."/>
            <person name="Croft L."/>
        </authorList>
    </citation>
    <scope>NUCLEOTIDE SEQUENCE</scope>
    <source>
        <strain evidence="11">MaeBrown</strain>
        <tissue evidence="11">Leaf</tissue>
    </source>
</reference>
<dbReference type="AlphaFoldDB" id="A0A0C9QU57"/>
<dbReference type="SUPFAM" id="SSF103506">
    <property type="entry name" value="Mitochondrial carrier"/>
    <property type="match status" value="1"/>
</dbReference>